<dbReference type="GO" id="GO:0005829">
    <property type="term" value="C:cytosol"/>
    <property type="evidence" value="ECO:0007669"/>
    <property type="project" value="TreeGrafter"/>
</dbReference>
<dbReference type="PROSITE" id="PS51783">
    <property type="entry name" value="PH_BEACH"/>
    <property type="match status" value="1"/>
</dbReference>
<dbReference type="FunFam" id="1.10.1540.10:FF:000001">
    <property type="entry name" value="neurobeachin isoform X1"/>
    <property type="match status" value="1"/>
</dbReference>
<dbReference type="SUPFAM" id="SSF50978">
    <property type="entry name" value="WD40 repeat-like"/>
    <property type="match status" value="1"/>
</dbReference>
<dbReference type="SUPFAM" id="SSF81837">
    <property type="entry name" value="BEACH domain"/>
    <property type="match status" value="1"/>
</dbReference>
<evidence type="ECO:0000259" key="6">
    <source>
        <dbReference type="PROSITE" id="PS50197"/>
    </source>
</evidence>
<feature type="repeat" description="WD" evidence="5">
    <location>
        <begin position="1067"/>
        <end position="1101"/>
    </location>
</feature>
<dbReference type="Pfam" id="PF20426">
    <property type="entry name" value="NBCH_WD40"/>
    <property type="match status" value="1"/>
</dbReference>
<evidence type="ECO:0000259" key="7">
    <source>
        <dbReference type="PROSITE" id="PS51783"/>
    </source>
</evidence>
<comment type="caution">
    <text evidence="8">The sequence shown here is derived from an EMBL/GenBank/DDBJ whole genome shotgun (WGS) entry which is preliminary data.</text>
</comment>
<dbReference type="Pfam" id="PF14844">
    <property type="entry name" value="PH_BEACH"/>
    <property type="match status" value="1"/>
</dbReference>
<dbReference type="InterPro" id="IPR050865">
    <property type="entry name" value="BEACH_Domain"/>
</dbReference>
<reference evidence="8" key="1">
    <citation type="submission" date="2020-05" db="EMBL/GenBank/DDBJ databases">
        <title>Phylogenomic resolution of chytrid fungi.</title>
        <authorList>
            <person name="Stajich J.E."/>
            <person name="Amses K."/>
            <person name="Simmons R."/>
            <person name="Seto K."/>
            <person name="Myers J."/>
            <person name="Bonds A."/>
            <person name="Quandt C.A."/>
            <person name="Barry K."/>
            <person name="Liu P."/>
            <person name="Grigoriev I."/>
            <person name="Longcore J.E."/>
            <person name="James T.Y."/>
        </authorList>
    </citation>
    <scope>NUCLEOTIDE SEQUENCE</scope>
    <source>
        <strain evidence="8">JEL0318</strain>
    </source>
</reference>
<dbReference type="InterPro" id="IPR015943">
    <property type="entry name" value="WD40/YVTN_repeat-like_dom_sf"/>
</dbReference>
<dbReference type="InterPro" id="IPR001680">
    <property type="entry name" value="WD40_rpt"/>
</dbReference>
<dbReference type="EMBL" id="JADGJD010001063">
    <property type="protein sequence ID" value="KAJ3046931.1"/>
    <property type="molecule type" value="Genomic_DNA"/>
</dbReference>
<dbReference type="InterPro" id="IPR023362">
    <property type="entry name" value="PH-BEACH_dom"/>
</dbReference>
<accession>A0AAD5S5P3</accession>
<feature type="repeat" description="WD" evidence="5">
    <location>
        <begin position="1117"/>
        <end position="1158"/>
    </location>
</feature>
<dbReference type="InterPro" id="IPR011993">
    <property type="entry name" value="PH-like_dom_sf"/>
</dbReference>
<feature type="domain" description="BEACH" evidence="6">
    <location>
        <begin position="599"/>
        <end position="890"/>
    </location>
</feature>
<feature type="domain" description="BEACH-type PH" evidence="7">
    <location>
        <begin position="465"/>
        <end position="586"/>
    </location>
</feature>
<dbReference type="PROSITE" id="PS50197">
    <property type="entry name" value="BEACH"/>
    <property type="match status" value="1"/>
</dbReference>
<dbReference type="Gene3D" id="2.30.29.30">
    <property type="entry name" value="Pleckstrin-homology domain (PH domain)/Phosphotyrosine-binding domain (PTB)"/>
    <property type="match status" value="1"/>
</dbReference>
<evidence type="ECO:0000313" key="8">
    <source>
        <dbReference type="EMBL" id="KAJ3046931.1"/>
    </source>
</evidence>
<dbReference type="CDD" id="cd01201">
    <property type="entry name" value="PH_BEACH"/>
    <property type="match status" value="1"/>
</dbReference>
<gene>
    <name evidence="8" type="primary">NBEAL1</name>
    <name evidence="8" type="ORF">HK097_000391</name>
</gene>
<dbReference type="PROSITE" id="PS50294">
    <property type="entry name" value="WD_REPEATS_REGION"/>
    <property type="match status" value="1"/>
</dbReference>
<dbReference type="InterPro" id="IPR036372">
    <property type="entry name" value="BEACH_dom_sf"/>
</dbReference>
<dbReference type="PANTHER" id="PTHR13743:SF112">
    <property type="entry name" value="BEACH DOMAIN-CONTAINING PROTEIN"/>
    <property type="match status" value="1"/>
</dbReference>
<dbReference type="Pfam" id="PF02138">
    <property type="entry name" value="Beach"/>
    <property type="match status" value="1"/>
</dbReference>
<comment type="function">
    <text evidence="3">May be involved in protein sorting and cell wall formation.</text>
</comment>
<dbReference type="SMART" id="SM00320">
    <property type="entry name" value="WD40"/>
    <property type="match status" value="3"/>
</dbReference>
<dbReference type="PROSITE" id="PS00678">
    <property type="entry name" value="WD_REPEATS_1"/>
    <property type="match status" value="1"/>
</dbReference>
<dbReference type="SMART" id="SM01026">
    <property type="entry name" value="Beach"/>
    <property type="match status" value="1"/>
</dbReference>
<keyword evidence="9" id="KW-1185">Reference proteome</keyword>
<evidence type="ECO:0000313" key="9">
    <source>
        <dbReference type="Proteomes" id="UP001212841"/>
    </source>
</evidence>
<dbReference type="InterPro" id="IPR000409">
    <property type="entry name" value="BEACH_dom"/>
</dbReference>
<dbReference type="Gene3D" id="2.130.10.10">
    <property type="entry name" value="YVTN repeat-like/Quinoprotein amine dehydrogenase"/>
    <property type="match status" value="2"/>
</dbReference>
<name>A0AAD5S5P3_9FUNG</name>
<dbReference type="Gene3D" id="1.10.1540.10">
    <property type="entry name" value="BEACH domain"/>
    <property type="match status" value="1"/>
</dbReference>
<dbReference type="InterPro" id="IPR019775">
    <property type="entry name" value="WD40_repeat_CS"/>
</dbReference>
<dbReference type="PANTHER" id="PTHR13743">
    <property type="entry name" value="BEIGE/BEACH-RELATED"/>
    <property type="match status" value="1"/>
</dbReference>
<dbReference type="InterPro" id="IPR046851">
    <property type="entry name" value="NBCH_WD40"/>
</dbReference>
<sequence length="1343" mass="150315">MASALYMEMTAIIPTGPVDPAHPSTMLSLEELKKATKGSALDDEDVVRVSYPVAECNDVVQECLEIMSLLIDVGITHMELSEPLEKTHLRSGGLFRMILRILLSAIEMPDDVIWHMALQHLLPLIDRHAMRFAEVEPRTRVWYVLGHIHDAFLLTSGVNGKDTPAVLDYRVVLPLYMLTVTRWRELVAAIMDGYGNLMIDEEQVYEGLESPEKFHSLIQSVEWTTLYNRFFIPAMKAVEEESFVQIPLIKKRYAGVARGVYAKYAREEAMVLHAWEYLDSSLRSVRKKRHDDETSRQSEKTATGDAERRMLARIWAAMFRDLSRERGIWAPLDGSAEKKAVTRWKLDRAENYSRMRKRLIPNWDFDDHRDAAAKRDKEFQPDVKVPRVEALAGEGRYQQLKKLKSNLELGLPLPPELIKDISSSTLLATGSELEEGEDEWNVVNDAEILAASASDTNSVVGSATAEGEKFIYGADCEMILLMTAVKGRLELTTHHVSFIADVKATTADLAAAEREATLTLLADDDVLLRERRWPLNQIRECYLRRYMLRKSALEIFFMNRTNFLFNFPGGGKKAERDRNKCMSKIIGSRPPNLISAEMKGGMDVLKKTGIVEKWQKGEISNFEYLMFLNTISGRTYNDLTQYPVFPWILNDYQSEILNLSDPSVYRDLSKPVGALDPARLAQYVERYNMFDDPTGQIKKFHYGTHYSSAAAVLFYLLRMEPFTTLHIALQAGKFDHPDRQFHAMQSCWHSVTTGSGDVKELIPEFFYMPEFLVNENDFNLGRKQRGEVLNDVILPPWAKTAEEFIRLHREALESDHVSAHLHEWIDLIWGYKQTGEAAVKATNVFYYLTYEGAIDIDAIQDPVERRSIEDQINNFGQTPSQLFKKPHVRRLPREQWARPTLFTEPAAHKSFLIQTKTSGLRFLGLSGGEGLAFGPGGSAIGNADKVAKGDAGLGGGMTTVSGAKDTSVGLGAGFGEKVITVDVDLHVVTHKWSAATFGEGSGFYFETEEAPNWKRRLPSQPASNLDPHQRLFALTRDGRHLLSGGFWDASFQLLAVEFGGVKTVDVVHGHHDVVTCVAVGEDGRTIVTGSRDTTVMAWELELAGEKWLVKRPGRKVFCGHDEEVTTVAVNVEHDVVVSGSKDGTVIVHALHEPRYLRTLRPQPIRNTEALSIHTALVTKEANIITYSEAIAPSTSSDESPSDTDLTDLTLSGLSTPEIEAEIARRKRQRAHSNAMAGVTAAAGGIGYLHCFGINGKCLARRHFTKKMNCLVASRDGKWVVGADDVGGVVVLEAGSLRIAHRFDVSVPVESLAISHSQQFLFLGRSDGRVLMISLDRNKIGNRV</sequence>
<dbReference type="Proteomes" id="UP001212841">
    <property type="component" value="Unassembled WGS sequence"/>
</dbReference>
<evidence type="ECO:0000256" key="3">
    <source>
        <dbReference type="ARBA" id="ARBA00054699"/>
    </source>
</evidence>
<evidence type="ECO:0000256" key="4">
    <source>
        <dbReference type="ARBA" id="ARBA00073334"/>
    </source>
</evidence>
<dbReference type="CDD" id="cd06071">
    <property type="entry name" value="Beach"/>
    <property type="match status" value="1"/>
</dbReference>
<keyword evidence="2" id="KW-0677">Repeat</keyword>
<evidence type="ECO:0000256" key="1">
    <source>
        <dbReference type="ARBA" id="ARBA00022574"/>
    </source>
</evidence>
<keyword evidence="1 5" id="KW-0853">WD repeat</keyword>
<proteinExistence type="predicted"/>
<dbReference type="GO" id="GO:0016020">
    <property type="term" value="C:membrane"/>
    <property type="evidence" value="ECO:0007669"/>
    <property type="project" value="TreeGrafter"/>
</dbReference>
<dbReference type="InterPro" id="IPR036322">
    <property type="entry name" value="WD40_repeat_dom_sf"/>
</dbReference>
<evidence type="ECO:0000256" key="2">
    <source>
        <dbReference type="ARBA" id="ARBA00022737"/>
    </source>
</evidence>
<evidence type="ECO:0000256" key="5">
    <source>
        <dbReference type="PROSITE-ProRule" id="PRU00221"/>
    </source>
</evidence>
<dbReference type="GO" id="GO:0019901">
    <property type="term" value="F:protein kinase binding"/>
    <property type="evidence" value="ECO:0007669"/>
    <property type="project" value="TreeGrafter"/>
</dbReference>
<dbReference type="PROSITE" id="PS50082">
    <property type="entry name" value="WD_REPEATS_2"/>
    <property type="match status" value="2"/>
</dbReference>
<dbReference type="SUPFAM" id="SSF50729">
    <property type="entry name" value="PH domain-like"/>
    <property type="match status" value="1"/>
</dbReference>
<protein>
    <recommendedName>
        <fullName evidence="4">Beige protein homolog 1</fullName>
    </recommendedName>
</protein>
<dbReference type="Pfam" id="PF16057">
    <property type="entry name" value="DUF4800"/>
    <property type="match status" value="1"/>
</dbReference>
<organism evidence="8 9">
    <name type="scientific">Rhizophlyctis rosea</name>
    <dbReference type="NCBI Taxonomy" id="64517"/>
    <lineage>
        <taxon>Eukaryota</taxon>
        <taxon>Fungi</taxon>
        <taxon>Fungi incertae sedis</taxon>
        <taxon>Chytridiomycota</taxon>
        <taxon>Chytridiomycota incertae sedis</taxon>
        <taxon>Chytridiomycetes</taxon>
        <taxon>Rhizophlyctidales</taxon>
        <taxon>Rhizophlyctidaceae</taxon>
        <taxon>Rhizophlyctis</taxon>
    </lineage>
</organism>
<dbReference type="GO" id="GO:0008104">
    <property type="term" value="P:intracellular protein localization"/>
    <property type="evidence" value="ECO:0007669"/>
    <property type="project" value="TreeGrafter"/>
</dbReference>